<evidence type="ECO:0008006" key="4">
    <source>
        <dbReference type="Google" id="ProtNLM"/>
    </source>
</evidence>
<evidence type="ECO:0000256" key="1">
    <source>
        <dbReference type="SAM" id="Phobius"/>
    </source>
</evidence>
<dbReference type="RefSeq" id="WP_185274032.1">
    <property type="nucleotide sequence ID" value="NZ_CP055156.1"/>
</dbReference>
<keyword evidence="3" id="KW-1185">Reference proteome</keyword>
<organism evidence="2 3">
    <name type="scientific">Adhaeribacter swui</name>
    <dbReference type="NCBI Taxonomy" id="2086471"/>
    <lineage>
        <taxon>Bacteria</taxon>
        <taxon>Pseudomonadati</taxon>
        <taxon>Bacteroidota</taxon>
        <taxon>Cytophagia</taxon>
        <taxon>Cytophagales</taxon>
        <taxon>Hymenobacteraceae</taxon>
        <taxon>Adhaeribacter</taxon>
    </lineage>
</organism>
<dbReference type="EMBL" id="CP055156">
    <property type="protein sequence ID" value="QNF33180.1"/>
    <property type="molecule type" value="Genomic_DNA"/>
</dbReference>
<feature type="transmembrane region" description="Helical" evidence="1">
    <location>
        <begin position="63"/>
        <end position="86"/>
    </location>
</feature>
<keyword evidence="1" id="KW-1133">Transmembrane helix</keyword>
<dbReference type="Proteomes" id="UP000515237">
    <property type="component" value="Chromosome"/>
</dbReference>
<protein>
    <recommendedName>
        <fullName evidence="4">DUF2798 domain-containing protein</fullName>
    </recommendedName>
</protein>
<accession>A0A7G7G7P6</accession>
<dbReference type="AlphaFoldDB" id="A0A7G7G7P6"/>
<keyword evidence="1" id="KW-0472">Membrane</keyword>
<gene>
    <name evidence="2" type="ORF">HUW51_10745</name>
</gene>
<evidence type="ECO:0000313" key="2">
    <source>
        <dbReference type="EMBL" id="QNF33180.1"/>
    </source>
</evidence>
<keyword evidence="1" id="KW-0812">Transmembrane</keyword>
<proteinExistence type="predicted"/>
<sequence length="91" mass="10430">MRKQNVPKAAVKKSARKSRPLFDKAGLRRQILIIFLVSFFIATALILYVFGFPPGFFKRLFSATFVIFLLISATVLGIIPLVNNVFNRWLR</sequence>
<reference evidence="2 3" key="1">
    <citation type="journal article" date="2018" name="Int. J. Syst. Evol. Microbiol.">
        <title>Adhaeribacter swui sp. nov., isolated from wet mud.</title>
        <authorList>
            <person name="Kim D.U."/>
            <person name="Kim K.W."/>
            <person name="Kang M.S."/>
            <person name="Kim J.Y."/>
            <person name="Jang J.H."/>
            <person name="Kim M.K."/>
        </authorList>
    </citation>
    <scope>NUCLEOTIDE SEQUENCE [LARGE SCALE GENOMIC DNA]</scope>
    <source>
        <strain evidence="2 3">KCTC 52873</strain>
    </source>
</reference>
<name>A0A7G7G7P6_9BACT</name>
<dbReference type="KEGG" id="aswu:HUW51_10745"/>
<feature type="transmembrane region" description="Helical" evidence="1">
    <location>
        <begin position="31"/>
        <end position="51"/>
    </location>
</feature>
<evidence type="ECO:0000313" key="3">
    <source>
        <dbReference type="Proteomes" id="UP000515237"/>
    </source>
</evidence>